<protein>
    <submittedName>
        <fullName evidence="1">Uncharacterized protein</fullName>
    </submittedName>
</protein>
<evidence type="ECO:0000313" key="2">
    <source>
        <dbReference type="Proteomes" id="UP000233551"/>
    </source>
</evidence>
<accession>A0A2I0HGR0</accession>
<organism evidence="1 2">
    <name type="scientific">Punica granatum</name>
    <name type="common">Pomegranate</name>
    <dbReference type="NCBI Taxonomy" id="22663"/>
    <lineage>
        <taxon>Eukaryota</taxon>
        <taxon>Viridiplantae</taxon>
        <taxon>Streptophyta</taxon>
        <taxon>Embryophyta</taxon>
        <taxon>Tracheophyta</taxon>
        <taxon>Spermatophyta</taxon>
        <taxon>Magnoliopsida</taxon>
        <taxon>eudicotyledons</taxon>
        <taxon>Gunneridae</taxon>
        <taxon>Pentapetalae</taxon>
        <taxon>rosids</taxon>
        <taxon>malvids</taxon>
        <taxon>Myrtales</taxon>
        <taxon>Lythraceae</taxon>
        <taxon>Punica</taxon>
    </lineage>
</organism>
<dbReference type="AlphaFoldDB" id="A0A2I0HGR0"/>
<dbReference type="EMBL" id="PGOL01021984">
    <property type="protein sequence ID" value="PKI30879.1"/>
    <property type="molecule type" value="Genomic_DNA"/>
</dbReference>
<gene>
    <name evidence="1" type="ORF">CRG98_048730</name>
</gene>
<feature type="non-terminal residue" evidence="1">
    <location>
        <position position="27"/>
    </location>
</feature>
<keyword evidence="2" id="KW-1185">Reference proteome</keyword>
<dbReference type="Proteomes" id="UP000233551">
    <property type="component" value="Unassembled WGS sequence"/>
</dbReference>
<comment type="caution">
    <text evidence="1">The sequence shown here is derived from an EMBL/GenBank/DDBJ whole genome shotgun (WGS) entry which is preliminary data.</text>
</comment>
<proteinExistence type="predicted"/>
<evidence type="ECO:0000313" key="1">
    <source>
        <dbReference type="EMBL" id="PKI30879.1"/>
    </source>
</evidence>
<sequence length="27" mass="3043">MARGQGFEEYAAKWRAQAAKHIPPISE</sequence>
<name>A0A2I0HGR0_PUNGR</name>
<reference evidence="1 2" key="1">
    <citation type="submission" date="2017-11" db="EMBL/GenBank/DDBJ databases">
        <title>De-novo sequencing of pomegranate (Punica granatum L.) genome.</title>
        <authorList>
            <person name="Akparov Z."/>
            <person name="Amiraslanov A."/>
            <person name="Hajiyeva S."/>
            <person name="Abbasov M."/>
            <person name="Kaur K."/>
            <person name="Hamwieh A."/>
            <person name="Solovyev V."/>
            <person name="Salamov A."/>
            <person name="Braich B."/>
            <person name="Kosarev P."/>
            <person name="Mahmoud A."/>
            <person name="Hajiyev E."/>
            <person name="Babayeva S."/>
            <person name="Izzatullayeva V."/>
            <person name="Mammadov A."/>
            <person name="Mammadov A."/>
            <person name="Sharifova S."/>
            <person name="Ojaghi J."/>
            <person name="Eynullazada K."/>
            <person name="Bayramov B."/>
            <person name="Abdulazimova A."/>
            <person name="Shahmuradov I."/>
        </authorList>
    </citation>
    <scope>NUCLEOTIDE SEQUENCE [LARGE SCALE GENOMIC DNA]</scope>
    <source>
        <strain evidence="2">cv. AG2017</strain>
        <tissue evidence="1">Leaf</tissue>
    </source>
</reference>